<dbReference type="RefSeq" id="WP_067023838.1">
    <property type="nucleotide sequence ID" value="NZ_CP038256.1"/>
</dbReference>
<keyword evidence="4 7" id="KW-0808">Transferase</keyword>
<dbReference type="STRING" id="904291.A7J15_02555"/>
<dbReference type="PANTHER" id="PTHR47816:SF5">
    <property type="entry name" value="RIBOSOMAL RNA LARGE SUBUNIT METHYLTRANSFERASE G"/>
    <property type="match status" value="1"/>
</dbReference>
<evidence type="ECO:0000259" key="5">
    <source>
        <dbReference type="Pfam" id="PF05175"/>
    </source>
</evidence>
<evidence type="ECO:0000313" key="7">
    <source>
        <dbReference type="EMBL" id="OCG75297.1"/>
    </source>
</evidence>
<evidence type="ECO:0000256" key="3">
    <source>
        <dbReference type="ARBA" id="ARBA00022603"/>
    </source>
</evidence>
<dbReference type="Gene3D" id="3.40.50.150">
    <property type="entry name" value="Vaccinia Virus protein VP39"/>
    <property type="match status" value="2"/>
</dbReference>
<sequence>MSAVDWFDAHAPDLRRRPDLEAHDLVAADASDRLILASAGDLAGSAAVVIGDRFGGITLPLAATGASVRVHQDVLTGERAARRNAAELGLAPAADDPDAVRVPGVAWHPLEPALVAGATTVLLQLPRSLDALDEIAGLIAEHADPDVRVIAGGRVKHMSTAMNDVLARHFAEVTADRGVGKSRVLRASRPRRGTGGGWPKCERHDDLGLTVCAHGAAFAGATVDIGTRFLLSRLADMPDAAYAVDLGCGTGVIAAAYARTRPGARVIATDRSWAAVASARATMAANGLADRVEVVRDDGLGAQPDASADLVLLNPPFHSDAAVTTQLAPRLFADAARVLRAGGELWCVWNSHLRYRGALERLVGPTRQIDRNAKFTVTASARR</sequence>
<keyword evidence="1" id="KW-0963">Cytoplasm</keyword>
<dbReference type="InterPro" id="IPR058679">
    <property type="entry name" value="RlmG_N"/>
</dbReference>
<dbReference type="PROSITE" id="PS00092">
    <property type="entry name" value="N6_MTASE"/>
    <property type="match status" value="1"/>
</dbReference>
<dbReference type="GO" id="GO:0008757">
    <property type="term" value="F:S-adenosylmethionine-dependent methyltransferase activity"/>
    <property type="evidence" value="ECO:0007669"/>
    <property type="project" value="InterPro"/>
</dbReference>
<dbReference type="Pfam" id="PF26049">
    <property type="entry name" value="RLMG_N"/>
    <property type="match status" value="1"/>
</dbReference>
<dbReference type="CDD" id="cd02440">
    <property type="entry name" value="AdoMet_MTases"/>
    <property type="match status" value="1"/>
</dbReference>
<feature type="domain" description="RlmG N-terminal" evidence="6">
    <location>
        <begin position="12"/>
        <end position="188"/>
    </location>
</feature>
<name>A0A1B9NFD6_9MICO</name>
<accession>A0A1B9NFD6</accession>
<dbReference type="InterPro" id="IPR046977">
    <property type="entry name" value="RsmC/RlmG"/>
</dbReference>
<keyword evidence="2" id="KW-0698">rRNA processing</keyword>
<dbReference type="Proteomes" id="UP000093355">
    <property type="component" value="Unassembled WGS sequence"/>
</dbReference>
<dbReference type="PANTHER" id="PTHR47816">
    <property type="entry name" value="RIBOSOMAL RNA SMALL SUBUNIT METHYLTRANSFERASE C"/>
    <property type="match status" value="1"/>
</dbReference>
<gene>
    <name evidence="7" type="ORF">A7J15_02555</name>
</gene>
<dbReference type="SUPFAM" id="SSF53335">
    <property type="entry name" value="S-adenosyl-L-methionine-dependent methyltransferases"/>
    <property type="match status" value="1"/>
</dbReference>
<protein>
    <submittedName>
        <fullName evidence="7">SAM-dependent methyltransferase</fullName>
    </submittedName>
</protein>
<dbReference type="Pfam" id="PF05175">
    <property type="entry name" value="MTS"/>
    <property type="match status" value="1"/>
</dbReference>
<dbReference type="EMBL" id="LXMD01000013">
    <property type="protein sequence ID" value="OCG75297.1"/>
    <property type="molecule type" value="Genomic_DNA"/>
</dbReference>
<proteinExistence type="predicted"/>
<dbReference type="GO" id="GO:0003676">
    <property type="term" value="F:nucleic acid binding"/>
    <property type="evidence" value="ECO:0007669"/>
    <property type="project" value="InterPro"/>
</dbReference>
<reference evidence="7 8" key="1">
    <citation type="submission" date="2016-05" db="EMBL/GenBank/DDBJ databases">
        <authorList>
            <person name="Lavstsen T."/>
            <person name="Jespersen J.S."/>
        </authorList>
    </citation>
    <scope>NUCLEOTIDE SEQUENCE [LARGE SCALE GENOMIC DNA]</scope>
    <source>
        <strain evidence="7 8">YLB-01</strain>
    </source>
</reference>
<dbReference type="OrthoDB" id="29650at2"/>
<evidence type="ECO:0000256" key="4">
    <source>
        <dbReference type="ARBA" id="ARBA00022679"/>
    </source>
</evidence>
<evidence type="ECO:0000256" key="2">
    <source>
        <dbReference type="ARBA" id="ARBA00022552"/>
    </source>
</evidence>
<evidence type="ECO:0000313" key="8">
    <source>
        <dbReference type="Proteomes" id="UP000093355"/>
    </source>
</evidence>
<keyword evidence="8" id="KW-1185">Reference proteome</keyword>
<keyword evidence="3 7" id="KW-0489">Methyltransferase</keyword>
<dbReference type="InterPro" id="IPR029063">
    <property type="entry name" value="SAM-dependent_MTases_sf"/>
</dbReference>
<dbReference type="GO" id="GO:0032259">
    <property type="term" value="P:methylation"/>
    <property type="evidence" value="ECO:0007669"/>
    <property type="project" value="UniProtKB-KW"/>
</dbReference>
<comment type="caution">
    <text evidence="7">The sequence shown here is derived from an EMBL/GenBank/DDBJ whole genome shotgun (WGS) entry which is preliminary data.</text>
</comment>
<dbReference type="InterPro" id="IPR002052">
    <property type="entry name" value="DNA_methylase_N6_adenine_CS"/>
</dbReference>
<dbReference type="InterPro" id="IPR007848">
    <property type="entry name" value="Small_mtfrase_dom"/>
</dbReference>
<evidence type="ECO:0000259" key="6">
    <source>
        <dbReference type="Pfam" id="PF26049"/>
    </source>
</evidence>
<dbReference type="AlphaFoldDB" id="A0A1B9NFD6"/>
<dbReference type="GO" id="GO:0008170">
    <property type="term" value="F:N-methyltransferase activity"/>
    <property type="evidence" value="ECO:0007669"/>
    <property type="project" value="UniProtKB-ARBA"/>
</dbReference>
<organism evidence="7 8">
    <name type="scientific">Microbacterium sediminis</name>
    <dbReference type="NCBI Taxonomy" id="904291"/>
    <lineage>
        <taxon>Bacteria</taxon>
        <taxon>Bacillati</taxon>
        <taxon>Actinomycetota</taxon>
        <taxon>Actinomycetes</taxon>
        <taxon>Micrococcales</taxon>
        <taxon>Microbacteriaceae</taxon>
        <taxon>Microbacterium</taxon>
    </lineage>
</organism>
<feature type="domain" description="Methyltransferase small" evidence="5">
    <location>
        <begin position="209"/>
        <end position="378"/>
    </location>
</feature>
<evidence type="ECO:0000256" key="1">
    <source>
        <dbReference type="ARBA" id="ARBA00022490"/>
    </source>
</evidence>
<dbReference type="GO" id="GO:0006364">
    <property type="term" value="P:rRNA processing"/>
    <property type="evidence" value="ECO:0007669"/>
    <property type="project" value="UniProtKB-KW"/>
</dbReference>